<reference evidence="4" key="1">
    <citation type="journal article" date="2023" name="Mol. Phylogenet. Evol.">
        <title>Genome-scale phylogeny and comparative genomics of the fungal order Sordariales.</title>
        <authorList>
            <person name="Hensen N."/>
            <person name="Bonometti L."/>
            <person name="Westerberg I."/>
            <person name="Brannstrom I.O."/>
            <person name="Guillou S."/>
            <person name="Cros-Aarteil S."/>
            <person name="Calhoun S."/>
            <person name="Haridas S."/>
            <person name="Kuo A."/>
            <person name="Mondo S."/>
            <person name="Pangilinan J."/>
            <person name="Riley R."/>
            <person name="LaButti K."/>
            <person name="Andreopoulos B."/>
            <person name="Lipzen A."/>
            <person name="Chen C."/>
            <person name="Yan M."/>
            <person name="Daum C."/>
            <person name="Ng V."/>
            <person name="Clum A."/>
            <person name="Steindorff A."/>
            <person name="Ohm R.A."/>
            <person name="Martin F."/>
            <person name="Silar P."/>
            <person name="Natvig D.O."/>
            <person name="Lalanne C."/>
            <person name="Gautier V."/>
            <person name="Ament-Velasquez S.L."/>
            <person name="Kruys A."/>
            <person name="Hutchinson M.I."/>
            <person name="Powell A.J."/>
            <person name="Barry K."/>
            <person name="Miller A.N."/>
            <person name="Grigoriev I.V."/>
            <person name="Debuchy R."/>
            <person name="Gladieux P."/>
            <person name="Hiltunen Thoren M."/>
            <person name="Johannesson H."/>
        </authorList>
    </citation>
    <scope>NUCLEOTIDE SEQUENCE [LARGE SCALE GENOMIC DNA]</scope>
    <source>
        <strain evidence="4">CBS 340.73</strain>
    </source>
</reference>
<feature type="domain" description="Aminoglycoside phosphotransferase" evidence="2">
    <location>
        <begin position="105"/>
        <end position="326"/>
    </location>
</feature>
<evidence type="ECO:0000259" key="2">
    <source>
        <dbReference type="Pfam" id="PF01636"/>
    </source>
</evidence>
<dbReference type="InterPro" id="IPR002575">
    <property type="entry name" value="Aminoglycoside_PTrfase"/>
</dbReference>
<keyword evidence="4" id="KW-1185">Reference proteome</keyword>
<accession>A0AAN6MWY7</accession>
<sequence>MDVEGAKQPLTGIQSLPDTPPRTPSPVAAKSAHQPLIDISSLPDISIAHMDFHDTSFFQSNGPSLPQLPTPAEILQQHPDLSDGVVKFEHLNLVVKVGYSAYLRLEEAQTMRALRQAFPDNEVPVPEVFGWRRSGDQVFIYMSLIHGKTLREAWPSLTDKDKKSICDELRQIVFALRRIKQGSSDRFIGSINGGTVQDRFFKLDYEEGPFHSIKSFNDWLLAAATRQRPGPGGVIDGPYRDFFPDTGNIYFTHGDLTLGNIIISGGRPGSRRRIVGIVDWEQSGWYPEYWEYCKLLYGVEYSHEWRSAGWAESVLEPFEDEWTAFAEYSDWRCP</sequence>
<dbReference type="InterPro" id="IPR051678">
    <property type="entry name" value="AGP_Transferase"/>
</dbReference>
<gene>
    <name evidence="3" type="ORF">QBC46DRAFT_347024</name>
</gene>
<dbReference type="SUPFAM" id="SSF56112">
    <property type="entry name" value="Protein kinase-like (PK-like)"/>
    <property type="match status" value="1"/>
</dbReference>
<dbReference type="PANTHER" id="PTHR21310:SF54">
    <property type="entry name" value="AMINOGLYCOSIDE PHOSPHOTRANSFERASE DOMAIN-CONTAINING PROTEIN"/>
    <property type="match status" value="1"/>
</dbReference>
<evidence type="ECO:0000313" key="3">
    <source>
        <dbReference type="EMBL" id="KAK3935020.1"/>
    </source>
</evidence>
<dbReference type="PANTHER" id="PTHR21310">
    <property type="entry name" value="AMINOGLYCOSIDE PHOSPHOTRANSFERASE-RELATED-RELATED"/>
    <property type="match status" value="1"/>
</dbReference>
<dbReference type="Pfam" id="PF01636">
    <property type="entry name" value="APH"/>
    <property type="match status" value="1"/>
</dbReference>
<dbReference type="CDD" id="cd05120">
    <property type="entry name" value="APH_ChoK_like"/>
    <property type="match status" value="1"/>
</dbReference>
<dbReference type="InterPro" id="IPR011009">
    <property type="entry name" value="Kinase-like_dom_sf"/>
</dbReference>
<name>A0AAN6MWY7_9PEZI</name>
<feature type="region of interest" description="Disordered" evidence="1">
    <location>
        <begin position="1"/>
        <end position="28"/>
    </location>
</feature>
<dbReference type="EMBL" id="MU853945">
    <property type="protein sequence ID" value="KAK3935020.1"/>
    <property type="molecule type" value="Genomic_DNA"/>
</dbReference>
<dbReference type="Proteomes" id="UP001303473">
    <property type="component" value="Unassembled WGS sequence"/>
</dbReference>
<organism evidence="3 4">
    <name type="scientific">Diplogelasinospora grovesii</name>
    <dbReference type="NCBI Taxonomy" id="303347"/>
    <lineage>
        <taxon>Eukaryota</taxon>
        <taxon>Fungi</taxon>
        <taxon>Dikarya</taxon>
        <taxon>Ascomycota</taxon>
        <taxon>Pezizomycotina</taxon>
        <taxon>Sordariomycetes</taxon>
        <taxon>Sordariomycetidae</taxon>
        <taxon>Sordariales</taxon>
        <taxon>Diplogelasinosporaceae</taxon>
        <taxon>Diplogelasinospora</taxon>
    </lineage>
</organism>
<dbReference type="AlphaFoldDB" id="A0AAN6MWY7"/>
<evidence type="ECO:0000256" key="1">
    <source>
        <dbReference type="SAM" id="MobiDB-lite"/>
    </source>
</evidence>
<comment type="caution">
    <text evidence="3">The sequence shown here is derived from an EMBL/GenBank/DDBJ whole genome shotgun (WGS) entry which is preliminary data.</text>
</comment>
<dbReference type="Gene3D" id="3.90.1200.10">
    <property type="match status" value="1"/>
</dbReference>
<evidence type="ECO:0000313" key="4">
    <source>
        <dbReference type="Proteomes" id="UP001303473"/>
    </source>
</evidence>
<proteinExistence type="predicted"/>
<protein>
    <submittedName>
        <fullName evidence="3">Phosphotransferase enzyme family protein</fullName>
    </submittedName>
</protein>